<protein>
    <submittedName>
        <fullName evidence="2">GSCFA domain-containing protein</fullName>
    </submittedName>
</protein>
<evidence type="ECO:0000259" key="1">
    <source>
        <dbReference type="Pfam" id="PF08885"/>
    </source>
</evidence>
<dbReference type="Pfam" id="PF08885">
    <property type="entry name" value="GSCFA"/>
    <property type="match status" value="1"/>
</dbReference>
<dbReference type="AlphaFoldDB" id="A0A7Y8Y3H7"/>
<sequence>MQFTTPVPVIKSNFPISYDSKIFSLGSCFAVNMAEKFDHFQFRNEVNPLGILFHPQALERFMQSASEKKSFTETDIFYHNERWHCFDAHSDVSHSDKETLLTNLNNAIVLTHDYLKTASHFIITLGTAWVYRKSDSGNLVANCHKVPQREFSKEVLGVDDISRSICHIVELISQHNPNAQTIFTVSPVRHIKDGFAENQRSKSHLLAGLHSALENTGNCHYFPSYEIVMDELRDYRFYAPDMIHPNQVAIDYIWEKFVSCWISENVSADMNEVDAIRKALAHKPFNPDSEQHRKFVSAVENRIRKLRERLPFLGFS</sequence>
<feature type="domain" description="GSCFA" evidence="1">
    <location>
        <begin position="21"/>
        <end position="257"/>
    </location>
</feature>
<gene>
    <name evidence="2" type="ORF">HZF10_13015</name>
</gene>
<dbReference type="Gene3D" id="3.40.50.1110">
    <property type="entry name" value="SGNH hydrolase"/>
    <property type="match status" value="1"/>
</dbReference>
<evidence type="ECO:0000313" key="2">
    <source>
        <dbReference type="EMBL" id="NYA71846.1"/>
    </source>
</evidence>
<evidence type="ECO:0000313" key="3">
    <source>
        <dbReference type="Proteomes" id="UP000535020"/>
    </source>
</evidence>
<comment type="caution">
    <text evidence="2">The sequence shown here is derived from an EMBL/GenBank/DDBJ whole genome shotgun (WGS) entry which is preliminary data.</text>
</comment>
<dbReference type="InterPro" id="IPR014982">
    <property type="entry name" value="GSCFA"/>
</dbReference>
<reference evidence="2 3" key="1">
    <citation type="submission" date="2020-07" db="EMBL/GenBank/DDBJ databases">
        <authorList>
            <person name="Sun Q."/>
        </authorList>
    </citation>
    <scope>NUCLEOTIDE SEQUENCE [LARGE SCALE GENOMIC DNA]</scope>
    <source>
        <strain evidence="2 3">MAH-1</strain>
    </source>
</reference>
<dbReference type="CDD" id="cd00229">
    <property type="entry name" value="SGNH_hydrolase"/>
    <property type="match status" value="1"/>
</dbReference>
<dbReference type="GO" id="GO:0016788">
    <property type="term" value="F:hydrolase activity, acting on ester bonds"/>
    <property type="evidence" value="ECO:0007669"/>
    <property type="project" value="UniProtKB-ARBA"/>
</dbReference>
<dbReference type="Proteomes" id="UP000535020">
    <property type="component" value="Unassembled WGS sequence"/>
</dbReference>
<keyword evidence="3" id="KW-1185">Reference proteome</keyword>
<organism evidence="2 3">
    <name type="scientific">Flavobacterium agri</name>
    <dbReference type="NCBI Taxonomy" id="2743471"/>
    <lineage>
        <taxon>Bacteria</taxon>
        <taxon>Pseudomonadati</taxon>
        <taxon>Bacteroidota</taxon>
        <taxon>Flavobacteriia</taxon>
        <taxon>Flavobacteriales</taxon>
        <taxon>Flavobacteriaceae</taxon>
        <taxon>Flavobacterium</taxon>
    </lineage>
</organism>
<proteinExistence type="predicted"/>
<dbReference type="EMBL" id="JACBJI010000005">
    <property type="protein sequence ID" value="NYA71846.1"/>
    <property type="molecule type" value="Genomic_DNA"/>
</dbReference>
<dbReference type="RefSeq" id="WP_176006655.1">
    <property type="nucleotide sequence ID" value="NZ_JACBJI010000005.1"/>
</dbReference>
<name>A0A7Y8Y3H7_9FLAO</name>
<accession>A0A7Y8Y3H7</accession>
<dbReference type="InterPro" id="IPR036514">
    <property type="entry name" value="SGNH_hydro_sf"/>
</dbReference>
<dbReference type="SUPFAM" id="SSF52266">
    <property type="entry name" value="SGNH hydrolase"/>
    <property type="match status" value="1"/>
</dbReference>